<dbReference type="SUPFAM" id="SSF53850">
    <property type="entry name" value="Periplasmic binding protein-like II"/>
    <property type="match status" value="1"/>
</dbReference>
<dbReference type="Proteomes" id="UP000694865">
    <property type="component" value="Unplaced"/>
</dbReference>
<feature type="chain" id="PRO_5047045903" evidence="1">
    <location>
        <begin position="20"/>
        <end position="465"/>
    </location>
</feature>
<keyword evidence="2" id="KW-1185">Reference proteome</keyword>
<evidence type="ECO:0000313" key="3">
    <source>
        <dbReference type="RefSeq" id="XP_006814534.1"/>
    </source>
</evidence>
<sequence length="465" mass="50350">MEGCLSILLIAVTLCGVQCMPNPLAMALFGQGAQQSSPDGHGDGLFGGPSGGLANLPPIIKAAVASRLSGQSGYGSFAGGAAGGIELPSMECEDGTYECGRSMTEQVFVGGDGRPQFQGGPMRNMIDKAPIFCHPGSENCGVHVNYHVYLNPKPMGGIWERELGEAKVLRARRGPPVVCAPGSDCGGRSQIIVHNQDASEIRRASQERSSTYTFVIHGASVETFDPIEGKIDMGFHKDLVDEVCKAANKKCVGFYDAAENCFSHGTEAGPHPGPGLLNGWFDGCLAWADTPFRNLTVDFTEPYFDVRATEARFYVAEGNPKSFDPTNFKDASLGILTAWAHEYRCLRTSHPGIFHDMTREHIKMASTKMELRRMIVAGEVDAGFANEVIMDRINEAGGLEKVGDPFACASNPLTGKTTMHVMTRKGSDVPEWWNKAFHTIKENGKYYKLCRDIQQRTGRIPGCVD</sequence>
<dbReference type="Gene3D" id="3.40.190.10">
    <property type="entry name" value="Periplasmic binding protein-like II"/>
    <property type="match status" value="2"/>
</dbReference>
<reference evidence="3" key="1">
    <citation type="submission" date="2025-08" db="UniProtKB">
        <authorList>
            <consortium name="RefSeq"/>
        </authorList>
    </citation>
    <scope>IDENTIFICATION</scope>
    <source>
        <tissue evidence="3">Testes</tissue>
    </source>
</reference>
<dbReference type="GeneID" id="100367203"/>
<evidence type="ECO:0000313" key="2">
    <source>
        <dbReference type="Proteomes" id="UP000694865"/>
    </source>
</evidence>
<organism evidence="2 3">
    <name type="scientific">Saccoglossus kowalevskii</name>
    <name type="common">Acorn worm</name>
    <dbReference type="NCBI Taxonomy" id="10224"/>
    <lineage>
        <taxon>Eukaryota</taxon>
        <taxon>Metazoa</taxon>
        <taxon>Hemichordata</taxon>
        <taxon>Enteropneusta</taxon>
        <taxon>Harrimaniidae</taxon>
        <taxon>Saccoglossus</taxon>
    </lineage>
</organism>
<gene>
    <name evidence="3" type="primary">LOC100367203</name>
</gene>
<name>A0ABM0M3E3_SACKO</name>
<evidence type="ECO:0000256" key="1">
    <source>
        <dbReference type="SAM" id="SignalP"/>
    </source>
</evidence>
<dbReference type="PANTHER" id="PTHR35936">
    <property type="entry name" value="MEMBRANE-BOUND LYTIC MUREIN TRANSGLYCOSYLASE F"/>
    <property type="match status" value="1"/>
</dbReference>
<dbReference type="RefSeq" id="XP_006814534.1">
    <property type="nucleotide sequence ID" value="XM_006814471.1"/>
</dbReference>
<keyword evidence="1" id="KW-0732">Signal</keyword>
<feature type="signal peptide" evidence="1">
    <location>
        <begin position="1"/>
        <end position="19"/>
    </location>
</feature>
<accession>A0ABM0M3E3</accession>
<proteinExistence type="predicted"/>
<protein>
    <submittedName>
        <fullName evidence="3">Uncharacterized protein LOC100367203</fullName>
    </submittedName>
</protein>
<dbReference type="PANTHER" id="PTHR35936:SF19">
    <property type="entry name" value="AMINO-ACID-BINDING PROTEIN YXEM-RELATED"/>
    <property type="match status" value="1"/>
</dbReference>